<accession>A0A2X1H359</accession>
<sequence length="38" mass="4664">MEAPYIEAILKEWHLYTDFLEERPRIKEIHLGEVHLPF</sequence>
<reference evidence="1 2" key="1">
    <citation type="submission" date="2018-06" db="EMBL/GenBank/DDBJ databases">
        <authorList>
            <consortium name="Pathogen Informatics"/>
            <person name="Doyle S."/>
        </authorList>
    </citation>
    <scope>NUCLEOTIDE SEQUENCE [LARGE SCALE GENOMIC DNA]</scope>
    <source>
        <strain evidence="1 2">NCTC11546</strain>
    </source>
</reference>
<protein>
    <submittedName>
        <fullName evidence="1">Uncharacterized protein</fullName>
    </submittedName>
</protein>
<proteinExistence type="predicted"/>
<name>A0A2X1H359_CAPOC</name>
<dbReference type="EMBL" id="UARG01000008">
    <property type="protein sequence ID" value="SPV25466.1"/>
    <property type="molecule type" value="Genomic_DNA"/>
</dbReference>
<gene>
    <name evidence="1" type="ORF">NCTC11546_00058</name>
</gene>
<evidence type="ECO:0000313" key="2">
    <source>
        <dbReference type="Proteomes" id="UP000249891"/>
    </source>
</evidence>
<organism evidence="1 2">
    <name type="scientific">Capnocytophaga ochracea</name>
    <dbReference type="NCBI Taxonomy" id="1018"/>
    <lineage>
        <taxon>Bacteria</taxon>
        <taxon>Pseudomonadati</taxon>
        <taxon>Bacteroidota</taxon>
        <taxon>Flavobacteriia</taxon>
        <taxon>Flavobacteriales</taxon>
        <taxon>Flavobacteriaceae</taxon>
        <taxon>Capnocytophaga</taxon>
    </lineage>
</organism>
<dbReference type="Proteomes" id="UP000249891">
    <property type="component" value="Unassembled WGS sequence"/>
</dbReference>
<dbReference type="AlphaFoldDB" id="A0A2X1H359"/>
<evidence type="ECO:0000313" key="1">
    <source>
        <dbReference type="EMBL" id="SPV25466.1"/>
    </source>
</evidence>